<proteinExistence type="predicted"/>
<evidence type="ECO:0000256" key="1">
    <source>
        <dbReference type="ARBA" id="ARBA00004141"/>
    </source>
</evidence>
<name>V7ASE4_PHAVU</name>
<feature type="domain" description="PGG" evidence="8">
    <location>
        <begin position="6"/>
        <end position="109"/>
    </location>
</feature>
<dbReference type="Pfam" id="PF13962">
    <property type="entry name" value="PGG"/>
    <property type="match status" value="1"/>
</dbReference>
<dbReference type="OrthoDB" id="1166648at2759"/>
<keyword evidence="10" id="KW-1185">Reference proteome</keyword>
<evidence type="ECO:0000256" key="3">
    <source>
        <dbReference type="ARBA" id="ARBA00022737"/>
    </source>
</evidence>
<reference evidence="10" key="1">
    <citation type="journal article" date="2014" name="Nat. Genet.">
        <title>A reference genome for common bean and genome-wide analysis of dual domestications.</title>
        <authorList>
            <person name="Schmutz J."/>
            <person name="McClean P.E."/>
            <person name="Mamidi S."/>
            <person name="Wu G.A."/>
            <person name="Cannon S.B."/>
            <person name="Grimwood J."/>
            <person name="Jenkins J."/>
            <person name="Shu S."/>
            <person name="Song Q."/>
            <person name="Chavarro C."/>
            <person name="Torres-Torres M."/>
            <person name="Geffroy V."/>
            <person name="Moghaddam S.M."/>
            <person name="Gao D."/>
            <person name="Abernathy B."/>
            <person name="Barry K."/>
            <person name="Blair M."/>
            <person name="Brick M.A."/>
            <person name="Chovatia M."/>
            <person name="Gepts P."/>
            <person name="Goodstein D.M."/>
            <person name="Gonzales M."/>
            <person name="Hellsten U."/>
            <person name="Hyten D.L."/>
            <person name="Jia G."/>
            <person name="Kelly J.D."/>
            <person name="Kudrna D."/>
            <person name="Lee R."/>
            <person name="Richard M.M."/>
            <person name="Miklas P.N."/>
            <person name="Osorno J.M."/>
            <person name="Rodrigues J."/>
            <person name="Thareau V."/>
            <person name="Urrea C.A."/>
            <person name="Wang M."/>
            <person name="Yu Y."/>
            <person name="Zhang M."/>
            <person name="Wing R.A."/>
            <person name="Cregan P.B."/>
            <person name="Rokhsar D.S."/>
            <person name="Jackson S.A."/>
        </authorList>
    </citation>
    <scope>NUCLEOTIDE SEQUENCE [LARGE SCALE GENOMIC DNA]</scope>
    <source>
        <strain evidence="10">cv. G19833</strain>
    </source>
</reference>
<comment type="subcellular location">
    <subcellularLocation>
        <location evidence="1">Membrane</location>
        <topology evidence="1">Multi-pass membrane protein</topology>
    </subcellularLocation>
</comment>
<sequence>MTTKDKWLIEMRGNLSMVATVIPTISFQNVVNPPGGVRSGQSVLAENFPNEYVLFLKLNSLYLISSLTVLLFLVSGLSLANRFLSSILSLDMYVMLSSLSLTYIVVLSMVTIHHIWDSTKTIFYRILYVWIAVIGLLVLSFFTSVVSWVLNTFIKH</sequence>
<evidence type="ECO:0000256" key="4">
    <source>
        <dbReference type="ARBA" id="ARBA00022989"/>
    </source>
</evidence>
<keyword evidence="3" id="KW-0677">Repeat</keyword>
<dbReference type="GO" id="GO:0005886">
    <property type="term" value="C:plasma membrane"/>
    <property type="evidence" value="ECO:0007669"/>
    <property type="project" value="TreeGrafter"/>
</dbReference>
<dbReference type="InterPro" id="IPR026961">
    <property type="entry name" value="PGG_dom"/>
</dbReference>
<dbReference type="AlphaFoldDB" id="V7ASE4"/>
<evidence type="ECO:0000256" key="2">
    <source>
        <dbReference type="ARBA" id="ARBA00022692"/>
    </source>
</evidence>
<dbReference type="Proteomes" id="UP000000226">
    <property type="component" value="Chromosome 10"/>
</dbReference>
<organism evidence="9 10">
    <name type="scientific">Phaseolus vulgaris</name>
    <name type="common">Kidney bean</name>
    <name type="synonym">French bean</name>
    <dbReference type="NCBI Taxonomy" id="3885"/>
    <lineage>
        <taxon>Eukaryota</taxon>
        <taxon>Viridiplantae</taxon>
        <taxon>Streptophyta</taxon>
        <taxon>Embryophyta</taxon>
        <taxon>Tracheophyta</taxon>
        <taxon>Spermatophyta</taxon>
        <taxon>Magnoliopsida</taxon>
        <taxon>eudicotyledons</taxon>
        <taxon>Gunneridae</taxon>
        <taxon>Pentapetalae</taxon>
        <taxon>rosids</taxon>
        <taxon>fabids</taxon>
        <taxon>Fabales</taxon>
        <taxon>Fabaceae</taxon>
        <taxon>Papilionoideae</taxon>
        <taxon>50 kb inversion clade</taxon>
        <taxon>NPAAA clade</taxon>
        <taxon>indigoferoid/millettioid clade</taxon>
        <taxon>Phaseoleae</taxon>
        <taxon>Phaseolus</taxon>
    </lineage>
</organism>
<evidence type="ECO:0000259" key="8">
    <source>
        <dbReference type="Pfam" id="PF13962"/>
    </source>
</evidence>
<feature type="transmembrane region" description="Helical" evidence="7">
    <location>
        <begin position="92"/>
        <end position="116"/>
    </location>
</feature>
<keyword evidence="4 7" id="KW-1133">Transmembrane helix</keyword>
<evidence type="ECO:0000313" key="9">
    <source>
        <dbReference type="EMBL" id="ESW07126.1"/>
    </source>
</evidence>
<dbReference type="PANTHER" id="PTHR24186:SF37">
    <property type="entry name" value="PGG DOMAIN-CONTAINING PROTEIN"/>
    <property type="match status" value="1"/>
</dbReference>
<evidence type="ECO:0000256" key="6">
    <source>
        <dbReference type="ARBA" id="ARBA00023136"/>
    </source>
</evidence>
<keyword evidence="5" id="KW-0040">ANK repeat</keyword>
<accession>V7ASE4</accession>
<evidence type="ECO:0000256" key="7">
    <source>
        <dbReference type="SAM" id="Phobius"/>
    </source>
</evidence>
<dbReference type="Gramene" id="ESW07126">
    <property type="protein sequence ID" value="ESW07126"/>
    <property type="gene ID" value="PHAVU_010G103700g"/>
</dbReference>
<keyword evidence="2 7" id="KW-0812">Transmembrane</keyword>
<dbReference type="EMBL" id="CM002297">
    <property type="protein sequence ID" value="ESW07126.1"/>
    <property type="molecule type" value="Genomic_DNA"/>
</dbReference>
<evidence type="ECO:0000313" key="10">
    <source>
        <dbReference type="Proteomes" id="UP000000226"/>
    </source>
</evidence>
<feature type="transmembrane region" description="Helical" evidence="7">
    <location>
        <begin position="61"/>
        <end position="80"/>
    </location>
</feature>
<evidence type="ECO:0000256" key="5">
    <source>
        <dbReference type="ARBA" id="ARBA00023043"/>
    </source>
</evidence>
<feature type="transmembrane region" description="Helical" evidence="7">
    <location>
        <begin position="122"/>
        <end position="150"/>
    </location>
</feature>
<protein>
    <recommendedName>
        <fullName evidence="8">PGG domain-containing protein</fullName>
    </recommendedName>
</protein>
<keyword evidence="6 7" id="KW-0472">Membrane</keyword>
<gene>
    <name evidence="9" type="ORF">PHAVU_010G103700g</name>
</gene>
<dbReference type="PANTHER" id="PTHR24186">
    <property type="entry name" value="PROTEIN PHOSPHATASE 1 REGULATORY SUBUNIT"/>
    <property type="match status" value="1"/>
</dbReference>
<dbReference type="OMA" id="YVWIAVI"/>